<evidence type="ECO:0000313" key="2">
    <source>
        <dbReference type="Proteomes" id="UP000549394"/>
    </source>
</evidence>
<proteinExistence type="predicted"/>
<reference evidence="1 2" key="1">
    <citation type="submission" date="2020-08" db="EMBL/GenBank/DDBJ databases">
        <authorList>
            <person name="Hejnol A."/>
        </authorList>
    </citation>
    <scope>NUCLEOTIDE SEQUENCE [LARGE SCALE GENOMIC DNA]</scope>
</reference>
<sequence length="79" mass="8961">MFAGLAQGQAATLVVGLLTVPHYVAGAANWLFHNRHLRARDWEQHPDYFHWYLRDRRLTGSEYKPTGLEGLPTLSGKAE</sequence>
<accession>A0A7I8V7D6</accession>
<dbReference type="EMBL" id="CAJFCJ010000001">
    <property type="protein sequence ID" value="CAD5111455.1"/>
    <property type="molecule type" value="Genomic_DNA"/>
</dbReference>
<dbReference type="Proteomes" id="UP000549394">
    <property type="component" value="Unassembled WGS sequence"/>
</dbReference>
<dbReference type="OrthoDB" id="1920692at2759"/>
<gene>
    <name evidence="1" type="ORF">DGYR_LOCUS747</name>
</gene>
<organism evidence="1 2">
    <name type="scientific">Dimorphilus gyrociliatus</name>
    <dbReference type="NCBI Taxonomy" id="2664684"/>
    <lineage>
        <taxon>Eukaryota</taxon>
        <taxon>Metazoa</taxon>
        <taxon>Spiralia</taxon>
        <taxon>Lophotrochozoa</taxon>
        <taxon>Annelida</taxon>
        <taxon>Polychaeta</taxon>
        <taxon>Polychaeta incertae sedis</taxon>
        <taxon>Dinophilidae</taxon>
        <taxon>Dimorphilus</taxon>
    </lineage>
</organism>
<evidence type="ECO:0000313" key="1">
    <source>
        <dbReference type="EMBL" id="CAD5111455.1"/>
    </source>
</evidence>
<dbReference type="AlphaFoldDB" id="A0A7I8V7D6"/>
<keyword evidence="2" id="KW-1185">Reference proteome</keyword>
<comment type="caution">
    <text evidence="1">The sequence shown here is derived from an EMBL/GenBank/DDBJ whole genome shotgun (WGS) entry which is preliminary data.</text>
</comment>
<name>A0A7I8V7D6_9ANNE</name>
<protein>
    <submittedName>
        <fullName evidence="1">DgyrCDS766</fullName>
    </submittedName>
</protein>